<dbReference type="PRINTS" id="PR00404">
    <property type="entry name" value="MADSDOMAIN"/>
</dbReference>
<dbReference type="GO" id="GO:0000981">
    <property type="term" value="F:DNA-binding transcription factor activity, RNA polymerase II-specific"/>
    <property type="evidence" value="ECO:0007669"/>
    <property type="project" value="TreeGrafter"/>
</dbReference>
<dbReference type="InterPro" id="IPR036879">
    <property type="entry name" value="TF_MADSbox_sf"/>
</dbReference>
<dbReference type="GO" id="GO:0045944">
    <property type="term" value="P:positive regulation of transcription by RNA polymerase II"/>
    <property type="evidence" value="ECO:0007669"/>
    <property type="project" value="InterPro"/>
</dbReference>
<evidence type="ECO:0000256" key="1">
    <source>
        <dbReference type="ARBA" id="ARBA00004123"/>
    </source>
</evidence>
<dbReference type="InterPro" id="IPR033896">
    <property type="entry name" value="MEF2-like_N"/>
</dbReference>
<evidence type="ECO:0000256" key="4">
    <source>
        <dbReference type="ARBA" id="ARBA00023163"/>
    </source>
</evidence>
<dbReference type="EMBL" id="PNBA02000007">
    <property type="protein sequence ID" value="KAG6419315.1"/>
    <property type="molecule type" value="Genomic_DNA"/>
</dbReference>
<comment type="caution">
    <text evidence="7">The sequence shown here is derived from an EMBL/GenBank/DDBJ whole genome shotgun (WGS) entry which is preliminary data.</text>
</comment>
<dbReference type="FunFam" id="3.40.1810.10:FF:000006">
    <property type="entry name" value="Agamous-like MADS-box protein AGL62"/>
    <property type="match status" value="1"/>
</dbReference>
<dbReference type="GO" id="GO:0000978">
    <property type="term" value="F:RNA polymerase II cis-regulatory region sequence-specific DNA binding"/>
    <property type="evidence" value="ECO:0007669"/>
    <property type="project" value="TreeGrafter"/>
</dbReference>
<proteinExistence type="predicted"/>
<dbReference type="InterPro" id="IPR002100">
    <property type="entry name" value="TF_MADSbox"/>
</dbReference>
<dbReference type="SMART" id="SM00432">
    <property type="entry name" value="MADS"/>
    <property type="match status" value="1"/>
</dbReference>
<keyword evidence="3" id="KW-0238">DNA-binding</keyword>
<evidence type="ECO:0000256" key="2">
    <source>
        <dbReference type="ARBA" id="ARBA00023015"/>
    </source>
</evidence>
<evidence type="ECO:0000313" key="8">
    <source>
        <dbReference type="Proteomes" id="UP000298416"/>
    </source>
</evidence>
<dbReference type="SUPFAM" id="SSF55455">
    <property type="entry name" value="SRF-like"/>
    <property type="match status" value="1"/>
</dbReference>
<reference evidence="7" key="2">
    <citation type="submission" date="2020-08" db="EMBL/GenBank/DDBJ databases">
        <title>Plant Genome Project.</title>
        <authorList>
            <person name="Zhang R.-G."/>
        </authorList>
    </citation>
    <scope>NUCLEOTIDE SEQUENCE</scope>
    <source>
        <strain evidence="7">Huo1</strain>
        <tissue evidence="7">Leaf</tissue>
    </source>
</reference>
<accession>A0A8X8XW91</accession>
<gene>
    <name evidence="7" type="ORF">SASPL_121532</name>
</gene>
<dbReference type="Pfam" id="PF00319">
    <property type="entry name" value="SRF-TF"/>
    <property type="match status" value="1"/>
</dbReference>
<feature type="domain" description="MADS-box" evidence="6">
    <location>
        <begin position="65"/>
        <end position="125"/>
    </location>
</feature>
<dbReference type="AlphaFoldDB" id="A0A8X8XW91"/>
<organism evidence="7">
    <name type="scientific">Salvia splendens</name>
    <name type="common">Scarlet sage</name>
    <dbReference type="NCBI Taxonomy" id="180675"/>
    <lineage>
        <taxon>Eukaryota</taxon>
        <taxon>Viridiplantae</taxon>
        <taxon>Streptophyta</taxon>
        <taxon>Embryophyta</taxon>
        <taxon>Tracheophyta</taxon>
        <taxon>Spermatophyta</taxon>
        <taxon>Magnoliopsida</taxon>
        <taxon>eudicotyledons</taxon>
        <taxon>Gunneridae</taxon>
        <taxon>Pentapetalae</taxon>
        <taxon>asterids</taxon>
        <taxon>lamiids</taxon>
        <taxon>Lamiales</taxon>
        <taxon>Lamiaceae</taxon>
        <taxon>Nepetoideae</taxon>
        <taxon>Mentheae</taxon>
        <taxon>Salviinae</taxon>
        <taxon>Salvia</taxon>
        <taxon>Salvia subgen. Calosphace</taxon>
        <taxon>core Calosphace</taxon>
    </lineage>
</organism>
<dbReference type="Proteomes" id="UP000298416">
    <property type="component" value="Unassembled WGS sequence"/>
</dbReference>
<dbReference type="CDD" id="cd00265">
    <property type="entry name" value="MADS_MEF2_like"/>
    <property type="match status" value="1"/>
</dbReference>
<keyword evidence="8" id="KW-1185">Reference proteome</keyword>
<sequence>MPLHLKLKSTLKMFDEMPKRPMRGLYGDGSHLFSYYGFYFVEYPKVVIFGDSDAGQPPLGKKKSQGRRKIEMKLIEDENARTVTFSKRRAGLFKKATELSVLCGTQIALIIFSLGGRAYSFGHPDVESIIGRFFNTNPTATAPESSSSSRYRTAMLQEIKEQFDGKSKELETKKKRGKEIEEALESSSFHTSDEELDGLDFEQLRQLREKLVKMRDEMRRLANAYGVADVPPMLPVPVLNLAEVAKSRGASMIPSDWLKL</sequence>
<keyword evidence="2" id="KW-0805">Transcription regulation</keyword>
<name>A0A8X8XW91_SALSN</name>
<dbReference type="GO" id="GO:0046983">
    <property type="term" value="F:protein dimerization activity"/>
    <property type="evidence" value="ECO:0007669"/>
    <property type="project" value="InterPro"/>
</dbReference>
<comment type="subcellular location">
    <subcellularLocation>
        <location evidence="1">Nucleus</location>
    </subcellularLocation>
</comment>
<evidence type="ECO:0000256" key="5">
    <source>
        <dbReference type="ARBA" id="ARBA00023242"/>
    </source>
</evidence>
<dbReference type="GO" id="GO:0005634">
    <property type="term" value="C:nucleus"/>
    <property type="evidence" value="ECO:0007669"/>
    <property type="project" value="UniProtKB-SubCell"/>
</dbReference>
<keyword evidence="4" id="KW-0804">Transcription</keyword>
<reference evidence="7" key="1">
    <citation type="submission" date="2018-01" db="EMBL/GenBank/DDBJ databases">
        <authorList>
            <person name="Mao J.F."/>
        </authorList>
    </citation>
    <scope>NUCLEOTIDE SEQUENCE</scope>
    <source>
        <strain evidence="7">Huo1</strain>
        <tissue evidence="7">Leaf</tissue>
    </source>
</reference>
<protein>
    <recommendedName>
        <fullName evidence="6">MADS-box domain-containing protein</fullName>
    </recommendedName>
</protein>
<dbReference type="PANTHER" id="PTHR11945:SF776">
    <property type="entry name" value="AGAMOUS-LIKE 50-RELATED"/>
    <property type="match status" value="1"/>
</dbReference>
<keyword evidence="5" id="KW-0539">Nucleus</keyword>
<dbReference type="PROSITE" id="PS50066">
    <property type="entry name" value="MADS_BOX_2"/>
    <property type="match status" value="1"/>
</dbReference>
<evidence type="ECO:0000259" key="6">
    <source>
        <dbReference type="PROSITE" id="PS50066"/>
    </source>
</evidence>
<evidence type="ECO:0000256" key="3">
    <source>
        <dbReference type="ARBA" id="ARBA00023125"/>
    </source>
</evidence>
<evidence type="ECO:0000313" key="7">
    <source>
        <dbReference type="EMBL" id="KAG6419315.1"/>
    </source>
</evidence>
<dbReference type="PANTHER" id="PTHR11945">
    <property type="entry name" value="MADS BOX PROTEIN"/>
    <property type="match status" value="1"/>
</dbReference>
<dbReference type="Gene3D" id="3.40.1810.10">
    <property type="entry name" value="Transcription factor, MADS-box"/>
    <property type="match status" value="1"/>
</dbReference>